<evidence type="ECO:0000256" key="2">
    <source>
        <dbReference type="SAM" id="SignalP"/>
    </source>
</evidence>
<evidence type="ECO:0000313" key="4">
    <source>
        <dbReference type="Proteomes" id="UP000245802"/>
    </source>
</evidence>
<dbReference type="RefSeq" id="WP_010040878.1">
    <property type="nucleotide sequence ID" value="NZ_CP025958.1"/>
</dbReference>
<evidence type="ECO:0008006" key="5">
    <source>
        <dbReference type="Google" id="ProtNLM"/>
    </source>
</evidence>
<dbReference type="AlphaFoldDB" id="A0A2Z3H5G6"/>
<evidence type="ECO:0000256" key="1">
    <source>
        <dbReference type="SAM" id="Coils"/>
    </source>
</evidence>
<dbReference type="Proteomes" id="UP000245802">
    <property type="component" value="Chromosome"/>
</dbReference>
<accession>A0A2Z3H5G6</accession>
<proteinExistence type="predicted"/>
<feature type="coiled-coil region" evidence="1">
    <location>
        <begin position="111"/>
        <end position="164"/>
    </location>
</feature>
<feature type="chain" id="PRO_5016406356" description="Secreted protein" evidence="2">
    <location>
        <begin position="25"/>
        <end position="185"/>
    </location>
</feature>
<keyword evidence="4" id="KW-1185">Reference proteome</keyword>
<dbReference type="OrthoDB" id="213467at2"/>
<evidence type="ECO:0000313" key="3">
    <source>
        <dbReference type="EMBL" id="AWM41263.1"/>
    </source>
</evidence>
<reference evidence="3 4" key="1">
    <citation type="submission" date="2018-01" db="EMBL/GenBank/DDBJ databases">
        <title>G. obscuriglobus.</title>
        <authorList>
            <person name="Franke J."/>
            <person name="Blomberg W."/>
            <person name="Selmecki A."/>
        </authorList>
    </citation>
    <scope>NUCLEOTIDE SEQUENCE [LARGE SCALE GENOMIC DNA]</scope>
    <source>
        <strain evidence="3 4">DSM 5831</strain>
    </source>
</reference>
<dbReference type="EMBL" id="CP025958">
    <property type="protein sequence ID" value="AWM41263.1"/>
    <property type="molecule type" value="Genomic_DNA"/>
</dbReference>
<organism evidence="3 4">
    <name type="scientific">Gemmata obscuriglobus</name>
    <dbReference type="NCBI Taxonomy" id="114"/>
    <lineage>
        <taxon>Bacteria</taxon>
        <taxon>Pseudomonadati</taxon>
        <taxon>Planctomycetota</taxon>
        <taxon>Planctomycetia</taxon>
        <taxon>Gemmatales</taxon>
        <taxon>Gemmataceae</taxon>
        <taxon>Gemmata</taxon>
    </lineage>
</organism>
<name>A0A2Z3H5G6_9BACT</name>
<feature type="signal peptide" evidence="2">
    <location>
        <begin position="1"/>
        <end position="24"/>
    </location>
</feature>
<protein>
    <recommendedName>
        <fullName evidence="5">Secreted protein</fullName>
    </recommendedName>
</protein>
<keyword evidence="2" id="KW-0732">Signal</keyword>
<dbReference type="KEGG" id="gog:C1280_32570"/>
<sequence>MSGTVFVRAAALVLGVCASCAARAGDPLPRFTEEREAAALHFVRKHCPDLTPLLEELKRTARPSYELQIRETFHVSELLAEIQDDDPKRYELELKLWTAENKALVLVARHTTAKEDERKAVEEQLQALAKELVALEVRSLEHRAEILQSELTHAKNDLTKFRDNLDSNAKQRYEALLERTKKKKP</sequence>
<keyword evidence="1" id="KW-0175">Coiled coil</keyword>
<gene>
    <name evidence="3" type="ORF">C1280_32570</name>
</gene>